<dbReference type="RefSeq" id="XP_066070717.1">
    <property type="nucleotide sequence ID" value="XM_066214620.1"/>
</dbReference>
<name>A0A1E3I0L5_9TREE</name>
<evidence type="ECO:0000313" key="4">
    <source>
        <dbReference type="Proteomes" id="UP000094043"/>
    </source>
</evidence>
<dbReference type="InterPro" id="IPR046347">
    <property type="entry name" value="bZIP_sf"/>
</dbReference>
<dbReference type="GeneID" id="91089458"/>
<organism evidence="3 4">
    <name type="scientific">Cryptococcus depauperatus CBS 7841</name>
    <dbReference type="NCBI Taxonomy" id="1295531"/>
    <lineage>
        <taxon>Eukaryota</taxon>
        <taxon>Fungi</taxon>
        <taxon>Dikarya</taxon>
        <taxon>Basidiomycota</taxon>
        <taxon>Agaricomycotina</taxon>
        <taxon>Tremellomycetes</taxon>
        <taxon>Tremellales</taxon>
        <taxon>Cryptococcaceae</taxon>
        <taxon>Cryptococcus</taxon>
    </lineage>
</organism>
<dbReference type="EMBL" id="CP143789">
    <property type="protein sequence ID" value="WVN90017.1"/>
    <property type="molecule type" value="Genomic_DNA"/>
</dbReference>
<feature type="compositionally biased region" description="Polar residues" evidence="2">
    <location>
        <begin position="85"/>
        <end position="97"/>
    </location>
</feature>
<evidence type="ECO:0000313" key="3">
    <source>
        <dbReference type="EMBL" id="WVN90017.1"/>
    </source>
</evidence>
<evidence type="ECO:0000256" key="1">
    <source>
        <dbReference type="SAM" id="Coils"/>
    </source>
</evidence>
<evidence type="ECO:0000256" key="2">
    <source>
        <dbReference type="SAM" id="MobiDB-lite"/>
    </source>
</evidence>
<dbReference type="GO" id="GO:0003700">
    <property type="term" value="F:DNA-binding transcription factor activity"/>
    <property type="evidence" value="ECO:0007669"/>
    <property type="project" value="InterPro"/>
</dbReference>
<dbReference type="KEGG" id="cdep:91089458"/>
<proteinExistence type="predicted"/>
<keyword evidence="1" id="KW-0175">Coiled coil</keyword>
<gene>
    <name evidence="3" type="ORF">L203_105249</name>
</gene>
<reference evidence="3" key="1">
    <citation type="submission" date="2016-06" db="EMBL/GenBank/DDBJ databases">
        <authorList>
            <person name="Cuomo C."/>
            <person name="Litvintseva A."/>
            <person name="Heitman J."/>
            <person name="Chen Y."/>
            <person name="Sun S."/>
            <person name="Springer D."/>
            <person name="Dromer F."/>
            <person name="Young S."/>
            <person name="Zeng Q."/>
            <person name="Chapman S."/>
            <person name="Gujja S."/>
            <person name="Saif S."/>
            <person name="Birren B."/>
        </authorList>
    </citation>
    <scope>NUCLEOTIDE SEQUENCE</scope>
    <source>
        <strain evidence="3">CBS 7841</strain>
    </source>
</reference>
<sequence>MNDTYVSWDHESFQFLPFNALSQNQPLDETSFLWTEAGPSQNIDLGPQSALSEYNTAGQLDNFVPSSTSPVSQPTEASIVPTSPPATSGERSANSNNATINPIIANRRARGKLVCNIAFGVKQLPNKCFALQDRLAARKHRKKEKRRLERLEAECRQLKEEKVKLNATITEQQETITYQQATNIGEKAMLRTLLAHIRTGKRGLPLGWSFTPHSYGGIESNPYGVVFTGHDRRFDPNQPTQSDLMKWNSSFSQGSFNVPISRQEFFSQFLVQPIPFPLHTQYCQDDVQDADIGRQDTVYGEEWYSWLN</sequence>
<accession>A0A1E3I0L5</accession>
<dbReference type="Gene3D" id="1.20.5.170">
    <property type="match status" value="1"/>
</dbReference>
<reference evidence="3" key="2">
    <citation type="journal article" date="2022" name="Elife">
        <title>Obligate sexual reproduction of a homothallic fungus closely related to the Cryptococcus pathogenic species complex.</title>
        <authorList>
            <person name="Passer A.R."/>
            <person name="Clancey S.A."/>
            <person name="Shea T."/>
            <person name="David-Palma M."/>
            <person name="Averette A.F."/>
            <person name="Boekhout T."/>
            <person name="Porcel B.M."/>
            <person name="Nowrousian M."/>
            <person name="Cuomo C.A."/>
            <person name="Sun S."/>
            <person name="Heitman J."/>
            <person name="Coelho M.A."/>
        </authorList>
    </citation>
    <scope>NUCLEOTIDE SEQUENCE</scope>
    <source>
        <strain evidence="3">CBS 7841</strain>
    </source>
</reference>
<dbReference type="AlphaFoldDB" id="A0A1E3I0L5"/>
<protein>
    <submittedName>
        <fullName evidence="3">Uncharacterized protein</fullName>
    </submittedName>
</protein>
<dbReference type="Proteomes" id="UP000094043">
    <property type="component" value="Chromosome 6"/>
</dbReference>
<feature type="coiled-coil region" evidence="1">
    <location>
        <begin position="134"/>
        <end position="175"/>
    </location>
</feature>
<reference evidence="3" key="3">
    <citation type="submission" date="2024-01" db="EMBL/GenBank/DDBJ databases">
        <authorList>
            <person name="Coelho M.A."/>
            <person name="David-Palma M."/>
            <person name="Shea T."/>
            <person name="Sun S."/>
            <person name="Cuomo C.A."/>
            <person name="Heitman J."/>
        </authorList>
    </citation>
    <scope>NUCLEOTIDE SEQUENCE</scope>
    <source>
        <strain evidence="3">CBS 7841</strain>
    </source>
</reference>
<feature type="region of interest" description="Disordered" evidence="2">
    <location>
        <begin position="62"/>
        <end position="97"/>
    </location>
</feature>
<dbReference type="VEuPathDB" id="FungiDB:L203_05616"/>
<feature type="compositionally biased region" description="Low complexity" evidence="2">
    <location>
        <begin position="64"/>
        <end position="75"/>
    </location>
</feature>
<keyword evidence="4" id="KW-1185">Reference proteome</keyword>
<dbReference type="SUPFAM" id="SSF57959">
    <property type="entry name" value="Leucine zipper domain"/>
    <property type="match status" value="1"/>
</dbReference>